<proteinExistence type="predicted"/>
<organism evidence="1 2">
    <name type="scientific">Dyella mobilis</name>
    <dbReference type="NCBI Taxonomy" id="1849582"/>
    <lineage>
        <taxon>Bacteria</taxon>
        <taxon>Pseudomonadati</taxon>
        <taxon>Pseudomonadota</taxon>
        <taxon>Gammaproteobacteria</taxon>
        <taxon>Lysobacterales</taxon>
        <taxon>Rhodanobacteraceae</taxon>
        <taxon>Dyella</taxon>
    </lineage>
</organism>
<evidence type="ECO:0000313" key="1">
    <source>
        <dbReference type="EMBL" id="MBM7128787.1"/>
    </source>
</evidence>
<keyword evidence="2" id="KW-1185">Reference proteome</keyword>
<reference evidence="1" key="1">
    <citation type="submission" date="2020-10" db="EMBL/GenBank/DDBJ databases">
        <title>Phylogeny of dyella-like bacteria.</title>
        <authorList>
            <person name="Fu J."/>
        </authorList>
    </citation>
    <scope>NUCLEOTIDE SEQUENCE</scope>
    <source>
        <strain evidence="1">DHON07</strain>
    </source>
</reference>
<name>A0ABS2KDD6_9GAMM</name>
<dbReference type="EMBL" id="JADIKF010000035">
    <property type="protein sequence ID" value="MBM7128787.1"/>
    <property type="molecule type" value="Genomic_DNA"/>
</dbReference>
<accession>A0ABS2KDD6</accession>
<dbReference type="Proteomes" id="UP001430193">
    <property type="component" value="Unassembled WGS sequence"/>
</dbReference>
<dbReference type="SUPFAM" id="SSF48371">
    <property type="entry name" value="ARM repeat"/>
    <property type="match status" value="1"/>
</dbReference>
<comment type="caution">
    <text evidence="1">The sequence shown here is derived from an EMBL/GenBank/DDBJ whole genome shotgun (WGS) entry which is preliminary data.</text>
</comment>
<dbReference type="Gene3D" id="1.25.10.10">
    <property type="entry name" value="Leucine-rich Repeat Variant"/>
    <property type="match status" value="1"/>
</dbReference>
<evidence type="ECO:0000313" key="2">
    <source>
        <dbReference type="Proteomes" id="UP001430193"/>
    </source>
</evidence>
<dbReference type="InterPro" id="IPR011989">
    <property type="entry name" value="ARM-like"/>
</dbReference>
<sequence>MTTELPKEEVAQRRIRSAESVVKLVDEMGVLCRQGIDDHAIDLIVDNLKDDDDTVRSLIAISLGNIGAKSYRVIPALKIALKMAGPPNNGAPLNVGTLKLSLGPDLGSSSSIPVSIKKIMEAHKLEYGIGDTH</sequence>
<dbReference type="RefSeq" id="WP_204630402.1">
    <property type="nucleotide sequence ID" value="NZ_BSOC01000006.1"/>
</dbReference>
<dbReference type="InterPro" id="IPR016024">
    <property type="entry name" value="ARM-type_fold"/>
</dbReference>
<gene>
    <name evidence="1" type="ORF">ISS99_04560</name>
</gene>
<protein>
    <submittedName>
        <fullName evidence="1">HEAT repeat domain-containing protein</fullName>
    </submittedName>
</protein>